<sequence length="232" mass="27307">MPGEKLITIINEDEFDGTRDGIEAFVFNLIGRLYPTSSINVSQDNEYFANKWMSPDYRERISHAISELLYMGEKVIIFSDGDEAWTDFSKYTSEKRICLEEKFSKLKMDVKDKLISSFDFNTRQADKYVRNIILMTPCWNIESWAYFNVEKLNEIGEYYKIKDLTNSITRLKKSDFEENKVSKIGANLTIGNESRKDLFNEELLSESYPYDELEKVGKSFKHFYTELKDLIR</sequence>
<protein>
    <submittedName>
        <fullName evidence="1">Uncharacterized protein</fullName>
    </submittedName>
</protein>
<organism evidence="1 2">
    <name type="scientific">Halobacteriovorax vibrionivorans</name>
    <dbReference type="NCBI Taxonomy" id="2152716"/>
    <lineage>
        <taxon>Bacteria</taxon>
        <taxon>Pseudomonadati</taxon>
        <taxon>Bdellovibrionota</taxon>
        <taxon>Bacteriovoracia</taxon>
        <taxon>Bacteriovoracales</taxon>
        <taxon>Halobacteriovoraceae</taxon>
        <taxon>Halobacteriovorax</taxon>
    </lineage>
</organism>
<evidence type="ECO:0000313" key="2">
    <source>
        <dbReference type="Proteomes" id="UP000443582"/>
    </source>
</evidence>
<keyword evidence="2" id="KW-1185">Reference proteome</keyword>
<name>A0ABY0IL26_9BACT</name>
<gene>
    <name evidence="1" type="ORF">DAY19_02045</name>
</gene>
<comment type="caution">
    <text evidence="1">The sequence shown here is derived from an EMBL/GenBank/DDBJ whole genome shotgun (WGS) entry which is preliminary data.</text>
</comment>
<reference evidence="2" key="1">
    <citation type="journal article" date="2019" name="Int. J. Syst. Evol. Microbiol.">
        <title>Halobacteriovorax valvorus sp. nov., a novel prokaryotic predator isolated from coastal seawater of China.</title>
        <authorList>
            <person name="Chen M.-X."/>
        </authorList>
    </citation>
    <scope>NUCLEOTIDE SEQUENCE [LARGE SCALE GENOMIC DNA]</scope>
    <source>
        <strain evidence="2">BL9</strain>
    </source>
</reference>
<proteinExistence type="predicted"/>
<accession>A0ABY0IL26</accession>
<dbReference type="EMBL" id="QDKL01000001">
    <property type="protein sequence ID" value="RZF22576.1"/>
    <property type="molecule type" value="Genomic_DNA"/>
</dbReference>
<evidence type="ECO:0000313" key="1">
    <source>
        <dbReference type="EMBL" id="RZF22576.1"/>
    </source>
</evidence>
<dbReference type="RefSeq" id="WP_114705521.1">
    <property type="nucleotide sequence ID" value="NZ_QDKL01000001.1"/>
</dbReference>
<dbReference type="Proteomes" id="UP000443582">
    <property type="component" value="Unassembled WGS sequence"/>
</dbReference>